<dbReference type="STRING" id="2094558.A0A314YRJ7"/>
<feature type="compositionally biased region" description="Polar residues" evidence="1">
    <location>
        <begin position="12"/>
        <end position="24"/>
    </location>
</feature>
<dbReference type="AlphaFoldDB" id="A0A314YRJ7"/>
<accession>A0A314YRJ7</accession>
<feature type="region of interest" description="Disordered" evidence="1">
    <location>
        <begin position="1"/>
        <end position="56"/>
    </location>
</feature>
<sequence>MASHSRFHPKFSSETNGSDSSQISLLLPRSRELEAHPDLEARQVRPQPALNGVPERENWDGVRLGWRRDFRSMGREGGWG</sequence>
<gene>
    <name evidence="2" type="ORF">Pyn_02477</name>
</gene>
<keyword evidence="3" id="KW-1185">Reference proteome</keyword>
<name>A0A314YRJ7_PRUYE</name>
<dbReference type="EMBL" id="PJQY01000682">
    <property type="protein sequence ID" value="PQQ08709.1"/>
    <property type="molecule type" value="Genomic_DNA"/>
</dbReference>
<evidence type="ECO:0000313" key="2">
    <source>
        <dbReference type="EMBL" id="PQQ08709.1"/>
    </source>
</evidence>
<organism evidence="2 3">
    <name type="scientific">Prunus yedoensis var. nudiflora</name>
    <dbReference type="NCBI Taxonomy" id="2094558"/>
    <lineage>
        <taxon>Eukaryota</taxon>
        <taxon>Viridiplantae</taxon>
        <taxon>Streptophyta</taxon>
        <taxon>Embryophyta</taxon>
        <taxon>Tracheophyta</taxon>
        <taxon>Spermatophyta</taxon>
        <taxon>Magnoliopsida</taxon>
        <taxon>eudicotyledons</taxon>
        <taxon>Gunneridae</taxon>
        <taxon>Pentapetalae</taxon>
        <taxon>rosids</taxon>
        <taxon>fabids</taxon>
        <taxon>Rosales</taxon>
        <taxon>Rosaceae</taxon>
        <taxon>Amygdaloideae</taxon>
        <taxon>Amygdaleae</taxon>
        <taxon>Prunus</taxon>
    </lineage>
</organism>
<evidence type="ECO:0000256" key="1">
    <source>
        <dbReference type="SAM" id="MobiDB-lite"/>
    </source>
</evidence>
<reference evidence="2 3" key="1">
    <citation type="submission" date="2018-02" db="EMBL/GenBank/DDBJ databases">
        <title>Draft genome of wild Prunus yedoensis var. nudiflora.</title>
        <authorList>
            <person name="Baek S."/>
            <person name="Kim J.-H."/>
            <person name="Choi K."/>
            <person name="Kim G.-B."/>
            <person name="Cho A."/>
            <person name="Jang H."/>
            <person name="Shin C.-H."/>
            <person name="Yu H.-J."/>
            <person name="Mun J.-H."/>
        </authorList>
    </citation>
    <scope>NUCLEOTIDE SEQUENCE [LARGE SCALE GENOMIC DNA]</scope>
    <source>
        <strain evidence="3">cv. Jeju island</strain>
        <tissue evidence="2">Leaf</tissue>
    </source>
</reference>
<proteinExistence type="predicted"/>
<dbReference type="Proteomes" id="UP000250321">
    <property type="component" value="Unassembled WGS sequence"/>
</dbReference>
<feature type="compositionally biased region" description="Basic and acidic residues" evidence="1">
    <location>
        <begin position="29"/>
        <end position="43"/>
    </location>
</feature>
<evidence type="ECO:0000313" key="3">
    <source>
        <dbReference type="Proteomes" id="UP000250321"/>
    </source>
</evidence>
<protein>
    <submittedName>
        <fullName evidence="2">Nucleobase-ascorbate transporter 12</fullName>
    </submittedName>
</protein>
<comment type="caution">
    <text evidence="2">The sequence shown here is derived from an EMBL/GenBank/DDBJ whole genome shotgun (WGS) entry which is preliminary data.</text>
</comment>